<keyword evidence="1" id="KW-0808">Transferase</keyword>
<dbReference type="EMBL" id="SDOV01000001">
    <property type="protein sequence ID" value="KAH7645008.1"/>
    <property type="molecule type" value="Genomic_DNA"/>
</dbReference>
<keyword evidence="1" id="KW-0696">RNA-directed RNA polymerase</keyword>
<dbReference type="PANTHER" id="PTHR23079:SF55">
    <property type="entry name" value="RNA-DIRECTED RNA POLYMERASE"/>
    <property type="match status" value="1"/>
</dbReference>
<evidence type="ECO:0000256" key="1">
    <source>
        <dbReference type="RuleBase" id="RU363098"/>
    </source>
</evidence>
<protein>
    <recommendedName>
        <fullName evidence="1">RNA-dependent RNA polymerase</fullName>
        <ecNumber evidence="1">2.7.7.48</ecNumber>
    </recommendedName>
</protein>
<keyword evidence="1" id="KW-0548">Nucleotidyltransferase</keyword>
<dbReference type="InterPro" id="IPR007855">
    <property type="entry name" value="RDRP"/>
</dbReference>
<dbReference type="GO" id="GO:0031380">
    <property type="term" value="C:nuclear RNA-directed RNA polymerase complex"/>
    <property type="evidence" value="ECO:0007669"/>
    <property type="project" value="TreeGrafter"/>
</dbReference>
<dbReference type="GO" id="GO:0003968">
    <property type="term" value="F:RNA-directed RNA polymerase activity"/>
    <property type="evidence" value="ECO:0007669"/>
    <property type="project" value="UniProtKB-KW"/>
</dbReference>
<proteinExistence type="inferred from homology"/>
<gene>
    <name evidence="3" type="ORF">HUG17_0546</name>
</gene>
<dbReference type="Proteomes" id="UP000828236">
    <property type="component" value="Unassembled WGS sequence"/>
</dbReference>
<dbReference type="GO" id="GO:0003723">
    <property type="term" value="F:RNA binding"/>
    <property type="evidence" value="ECO:0007669"/>
    <property type="project" value="UniProtKB-KW"/>
</dbReference>
<feature type="domain" description="RDRP core" evidence="2">
    <location>
        <begin position="406"/>
        <end position="965"/>
    </location>
</feature>
<evidence type="ECO:0000259" key="2">
    <source>
        <dbReference type="Pfam" id="PF05183"/>
    </source>
</evidence>
<comment type="caution">
    <text evidence="3">The sequence shown here is derived from an EMBL/GenBank/DDBJ whole genome shotgun (WGS) entry which is preliminary data.</text>
</comment>
<name>A0A9D4SKC3_DERFA</name>
<dbReference type="InterPro" id="IPR057596">
    <property type="entry name" value="RDRP_core"/>
</dbReference>
<reference evidence="3" key="1">
    <citation type="submission" date="2020-06" db="EMBL/GenBank/DDBJ databases">
        <authorList>
            <person name="Ji K."/>
            <person name="Li J."/>
        </authorList>
    </citation>
    <scope>NUCLEOTIDE SEQUENCE</scope>
    <source>
        <strain evidence="3">JKM2019</strain>
        <tissue evidence="3">Whole body</tissue>
    </source>
</reference>
<reference evidence="3" key="2">
    <citation type="journal article" date="2021" name="World Allergy Organ. J.">
        <title>Chromosome-level assembly of Dermatophagoides farinae genome and transcriptome reveals two novel allergens Der f 37 and Der f 39.</title>
        <authorList>
            <person name="Chen J."/>
            <person name="Cai Z."/>
            <person name="Fan D."/>
            <person name="Hu J."/>
            <person name="Hou Y."/>
            <person name="He Y."/>
            <person name="Zhang Z."/>
            <person name="Zhao Z."/>
            <person name="Gao P."/>
            <person name="Hu W."/>
            <person name="Sun J."/>
            <person name="Li J."/>
            <person name="Ji K."/>
        </authorList>
    </citation>
    <scope>NUCLEOTIDE SEQUENCE</scope>
    <source>
        <strain evidence="3">JKM2019</strain>
    </source>
</reference>
<dbReference type="Pfam" id="PF05183">
    <property type="entry name" value="RdRP"/>
    <property type="match status" value="1"/>
</dbReference>
<evidence type="ECO:0000313" key="3">
    <source>
        <dbReference type="EMBL" id="KAH7645008.1"/>
    </source>
</evidence>
<accession>A0A9D4SKC3</accession>
<sequence>MASHVIGKKPLTKPSMQMTLIKILDRNSQRQLQIDGAEKLIEEIAAAVKCNAEIIQPCFDNEFVIKLRTNFIDKLEKGSLVLVSDFLKNYFQIVKSHGTILELPWNTMKQMEDEYNNVDDNEDLNEFSSHLSSFSIGSLLNLSTFVKHLQSSPTSISSGMKMEIDFFKSCLNFYFIINHYCYKMEIRFGTIKYILIDKNYNLCKRFYLELNAAPFLFINNNSNRYIRVADFSASFSFSPEIDDPYLLGNALSYQIDVYLQMNKAFSYLCYRCKEINPSFQLYIGLVQECHIIEKKFYTMKEAYDLVDGYFSQNFRNNYACRVLLSKSYKVIDFLGPDLPTFIARLQTLSNQCNIEPYLFKLSVSCNSPIFDISTEFDQILEDGEIKPSNESVNEDVHVMIRKAILTPTRLEYCRQMPMLRSRFSNMANLDYAIRFTILEDNNGVLNSNSDDTIQFHKKTFKKKLEDGFLISNRDYQFLGASPSQMRENGINFYAKDDENRTAETIIANAGNLKEYARNPSKLMARLGLLFSQAIIYHDLSNANVVKTEEIYSEDKKYCFSDGCGLISETIAIDIAEKLPNLFKYVPSAFQFRHGGHKGVLVSYQIKDNHIIYRDSQIKYKAEDPKLGILSYSYPRPVHLCRSLINILYQKGVKETLYKYFNRDTKIIMEAMLTNESALKLLNHYPNFAILFDKLLDSGFSLINEPFLRTILQHVMIFRLKELKTKARVKIPESNGRSAFGVLDETKQLNSGEMFFQYSILDNDGVPTGKTKIIEGEIMVTKFPCTSMGDVRKFKAVNVPDLKHIKDCLVFPAKGNRPHTDEMAGSDLDGDEYAIFWDDDLIFPGKNHEPLDFESHQRPDLANIVKASDMIDFYIEFLTESNLGRIANCHLMFADFHPQGLLSGECIELAKEYSKSLDFQKNGINAKLEREYNADKQFIRPDFMSKLELRQNNYLSRNILGEFYRQCCLIENIVLYADELSPDLQEYIEPQKELILPGWEKYKTLANNAFKEYYYRIVETMETMGIASEAAFLSDLYEKRPEVATYLSHDLSDHIRGVYARQSAGKNPYQKHLLTSAWYAICFEKSTLFQYHYKQRPLLGLPFMISNELINLAYYINLNKSVEPIVTTDEDQSSLNKMIQFSYQECIDWSTKFILCWMEKFQENFFKNYKNIENLSVKFDSKTPMPLRLFLAQYIHDVIDSIAIKKSFKKDEDHCYQDIFYLIDEFFRHLHSLCNEVNTFIIESKIEQILLLPYALFASKFIGHIGSSMSDVSNETLLNITKADFIDMNLKHINRLFNNIIMRKEKLYRYFEFSILDQRYFNCFLSLNEKDKLKWKILTGGLKDIKIPNKYDRKINGRNSVFGWNLKKVNLEFITIKTRGLQPSITLLKLLIGHPHFYEIFTKLSFDHCFI</sequence>
<dbReference type="EC" id="2.7.7.48" evidence="1"/>
<dbReference type="PANTHER" id="PTHR23079">
    <property type="entry name" value="RNA-DEPENDENT RNA POLYMERASE"/>
    <property type="match status" value="1"/>
</dbReference>
<keyword evidence="1" id="KW-0694">RNA-binding</keyword>
<organism evidence="3">
    <name type="scientific">Dermatophagoides farinae</name>
    <name type="common">American house dust mite</name>
    <dbReference type="NCBI Taxonomy" id="6954"/>
    <lineage>
        <taxon>Eukaryota</taxon>
        <taxon>Metazoa</taxon>
        <taxon>Ecdysozoa</taxon>
        <taxon>Arthropoda</taxon>
        <taxon>Chelicerata</taxon>
        <taxon>Arachnida</taxon>
        <taxon>Acari</taxon>
        <taxon>Acariformes</taxon>
        <taxon>Sarcoptiformes</taxon>
        <taxon>Astigmata</taxon>
        <taxon>Psoroptidia</taxon>
        <taxon>Analgoidea</taxon>
        <taxon>Pyroglyphidae</taxon>
        <taxon>Dermatophagoidinae</taxon>
        <taxon>Dermatophagoides</taxon>
    </lineage>
</organism>
<comment type="similarity">
    <text evidence="1">Belongs to the RdRP family.</text>
</comment>
<comment type="catalytic activity">
    <reaction evidence="1">
        <text>RNA(n) + a ribonucleoside 5'-triphosphate = RNA(n+1) + diphosphate</text>
        <dbReference type="Rhea" id="RHEA:21248"/>
        <dbReference type="Rhea" id="RHEA-COMP:14527"/>
        <dbReference type="Rhea" id="RHEA-COMP:17342"/>
        <dbReference type="ChEBI" id="CHEBI:33019"/>
        <dbReference type="ChEBI" id="CHEBI:61557"/>
        <dbReference type="ChEBI" id="CHEBI:140395"/>
        <dbReference type="EC" id="2.7.7.48"/>
    </reaction>
</comment>
<dbReference type="GO" id="GO:0030422">
    <property type="term" value="P:siRNA processing"/>
    <property type="evidence" value="ECO:0007669"/>
    <property type="project" value="TreeGrafter"/>
</dbReference>